<evidence type="ECO:0000256" key="6">
    <source>
        <dbReference type="ARBA" id="ARBA00023180"/>
    </source>
</evidence>
<protein>
    <submittedName>
        <fullName evidence="12">Serine carboxypeptidase family protein</fullName>
    </submittedName>
</protein>
<proteinExistence type="evidence at transcript level"/>
<evidence type="ECO:0000256" key="7">
    <source>
        <dbReference type="PROSITE-ProRule" id="PRU00076"/>
    </source>
</evidence>
<dbReference type="GO" id="GO:0006508">
    <property type="term" value="P:proteolysis"/>
    <property type="evidence" value="ECO:0007669"/>
    <property type="project" value="UniProtKB-KW"/>
</dbReference>
<dbReference type="SUPFAM" id="SSF53474">
    <property type="entry name" value="alpha/beta-Hydrolases"/>
    <property type="match status" value="1"/>
</dbReference>
<dbReference type="AlphaFoldDB" id="A0A481SBK3"/>
<sequence>MENKKYSFLQILLLIISTIAIYVKADCPDNGNKVLTMPNFKGSKFPCAYSGFIEIKKNQALFYYYFRNENASAEFPMLLWLNGGPGASSMTGLFEESGPLYFEQDENNEVVVKVRENSWLQYSHLLFVDQPVGTGFSYTDGEYIGTEEQVGSDFIKFLDKFIAQHQETANIEWNFFGESYGGKYTPWISKYIIENKLINLNKIGLIDPLVFALLQKTTTRNDVYGGLGIFDPPQLNQFNTMQERCAQGIYANLTTQTTRCSSIEDFMSNQTSLIDAKDVRNFTTGTNLINLYFNQQSPTFQEEVEQSMHISKTLKQRPNIFKTDPQVYQAFNKTNDIYGEQTITLIDDLLKVQKKPFMIMEGVMDTLDGILGLEHYKNWLAPTQCKPRQIIKYKKEGNCYPFGFTQDCSGTDAQKGDFSFRAVGVWSAGHLIPFDQLEASNFILKNYLNDGEFCDSGCDCSIKTMETSICSTVLNNCNNHGKCQQSGQSFKCVCDPGFYMADCSYELQSFDISQSHINFSIEKEWQFFKVTGFSKLKSNINNLEIFLGADFTNFEFYLKDTEQSIQNNQYYQYYSSQESIFFYLGTQQTKGDIQDNRLVLALRYTGLVSPQTINKKAEQSFSVFQRTVDYHHNPTYFLLDGNNGIVLCSCIFAFNLIILVIVVVVYKKKRQTQNSQLTAFSDKQDEEEDAQVSKRKLLDQEE</sequence>
<feature type="region of interest" description="Disordered" evidence="8">
    <location>
        <begin position="675"/>
        <end position="702"/>
    </location>
</feature>
<dbReference type="InterPro" id="IPR029058">
    <property type="entry name" value="AB_hydrolase_fold"/>
</dbReference>
<evidence type="ECO:0000256" key="5">
    <source>
        <dbReference type="ARBA" id="ARBA00022801"/>
    </source>
</evidence>
<keyword evidence="6" id="KW-0325">Glycoprotein</keyword>
<evidence type="ECO:0000256" key="8">
    <source>
        <dbReference type="SAM" id="MobiDB-lite"/>
    </source>
</evidence>
<dbReference type="InterPro" id="IPR000742">
    <property type="entry name" value="EGF"/>
</dbReference>
<evidence type="ECO:0000256" key="2">
    <source>
        <dbReference type="ARBA" id="ARBA00022645"/>
    </source>
</evidence>
<accession>A0A481SBK3</accession>
<organism evidence="12">
    <name type="scientific">Philasterides dicentrarchi</name>
    <dbReference type="NCBI Taxonomy" id="282688"/>
    <lineage>
        <taxon>Eukaryota</taxon>
        <taxon>Sar</taxon>
        <taxon>Alveolata</taxon>
        <taxon>Ciliophora</taxon>
        <taxon>Intramacronucleata</taxon>
        <taxon>Oligohymenophorea</taxon>
        <taxon>Scuticociliatia</taxon>
        <taxon>Philasterida</taxon>
        <taxon>Philasteridae</taxon>
        <taxon>Philasterides</taxon>
    </lineage>
</organism>
<dbReference type="EMBL" id="MH444706">
    <property type="protein sequence ID" value="QBH22553.1"/>
    <property type="molecule type" value="mRNA"/>
</dbReference>
<comment type="caution">
    <text evidence="7">Lacks conserved residue(s) required for the propagation of feature annotation.</text>
</comment>
<keyword evidence="7" id="KW-1015">Disulfide bond</keyword>
<dbReference type="InterPro" id="IPR001563">
    <property type="entry name" value="Peptidase_S10"/>
</dbReference>
<comment type="similarity">
    <text evidence="1">Belongs to the peptidase S10 family.</text>
</comment>
<dbReference type="Gene3D" id="3.40.50.1820">
    <property type="entry name" value="alpha/beta hydrolase"/>
    <property type="match status" value="1"/>
</dbReference>
<keyword evidence="4 10" id="KW-0732">Signal</keyword>
<keyword evidence="7" id="KW-0245">EGF-like domain</keyword>
<keyword evidence="9" id="KW-0812">Transmembrane</keyword>
<dbReference type="Gene3D" id="2.10.25.10">
    <property type="entry name" value="Laminin"/>
    <property type="match status" value="1"/>
</dbReference>
<evidence type="ECO:0000313" key="12">
    <source>
        <dbReference type="EMBL" id="QBH22553.1"/>
    </source>
</evidence>
<dbReference type="PANTHER" id="PTHR11802:SF3">
    <property type="entry name" value="RETINOID-INDUCIBLE SERINE CARBOXYPEPTIDASE"/>
    <property type="match status" value="1"/>
</dbReference>
<dbReference type="GO" id="GO:0004185">
    <property type="term" value="F:serine-type carboxypeptidase activity"/>
    <property type="evidence" value="ECO:0007669"/>
    <property type="project" value="InterPro"/>
</dbReference>
<evidence type="ECO:0000256" key="9">
    <source>
        <dbReference type="SAM" id="Phobius"/>
    </source>
</evidence>
<dbReference type="Pfam" id="PF00008">
    <property type="entry name" value="EGF"/>
    <property type="match status" value="1"/>
</dbReference>
<feature type="transmembrane region" description="Helical" evidence="9">
    <location>
        <begin position="644"/>
        <end position="666"/>
    </location>
</feature>
<dbReference type="PRINTS" id="PR00724">
    <property type="entry name" value="CRBOXYPTASEC"/>
</dbReference>
<dbReference type="CDD" id="cd00054">
    <property type="entry name" value="EGF_CA"/>
    <property type="match status" value="1"/>
</dbReference>
<evidence type="ECO:0000256" key="3">
    <source>
        <dbReference type="ARBA" id="ARBA00022670"/>
    </source>
</evidence>
<feature type="domain" description="EGF-like" evidence="11">
    <location>
        <begin position="466"/>
        <end position="504"/>
    </location>
</feature>
<dbReference type="PANTHER" id="PTHR11802">
    <property type="entry name" value="SERINE PROTEASE FAMILY S10 SERINE CARBOXYPEPTIDASE"/>
    <property type="match status" value="1"/>
</dbReference>
<evidence type="ECO:0000256" key="10">
    <source>
        <dbReference type="SAM" id="SignalP"/>
    </source>
</evidence>
<feature type="signal peptide" evidence="10">
    <location>
        <begin position="1"/>
        <end position="25"/>
    </location>
</feature>
<evidence type="ECO:0000256" key="4">
    <source>
        <dbReference type="ARBA" id="ARBA00022729"/>
    </source>
</evidence>
<keyword evidence="9" id="KW-1133">Transmembrane helix</keyword>
<evidence type="ECO:0000256" key="1">
    <source>
        <dbReference type="ARBA" id="ARBA00009431"/>
    </source>
</evidence>
<keyword evidence="5" id="KW-0378">Hydrolase</keyword>
<dbReference type="PROSITE" id="PS50026">
    <property type="entry name" value="EGF_3"/>
    <property type="match status" value="1"/>
</dbReference>
<dbReference type="PROSITE" id="PS01186">
    <property type="entry name" value="EGF_2"/>
    <property type="match status" value="1"/>
</dbReference>
<keyword evidence="2 12" id="KW-0121">Carboxypeptidase</keyword>
<dbReference type="SMART" id="SM00181">
    <property type="entry name" value="EGF"/>
    <property type="match status" value="1"/>
</dbReference>
<feature type="disulfide bond" evidence="7">
    <location>
        <begin position="494"/>
        <end position="503"/>
    </location>
</feature>
<keyword evidence="3" id="KW-0645">Protease</keyword>
<feature type="chain" id="PRO_5019725254" evidence="10">
    <location>
        <begin position="26"/>
        <end position="702"/>
    </location>
</feature>
<name>A0A481SBK3_9CILI</name>
<evidence type="ECO:0000259" key="11">
    <source>
        <dbReference type="PROSITE" id="PS50026"/>
    </source>
</evidence>
<dbReference type="Pfam" id="PF00450">
    <property type="entry name" value="Peptidase_S10"/>
    <property type="match status" value="1"/>
</dbReference>
<keyword evidence="9" id="KW-0472">Membrane</keyword>
<reference evidence="12" key="1">
    <citation type="submission" date="2018-06" db="EMBL/GenBank/DDBJ databases">
        <title>Proteases/peptidases in Philasterides dicentrarchi.</title>
        <authorList>
            <person name="Folgueira I."/>
            <person name="deFelipe A."/>
            <person name="Lamas J."/>
            <person name="Leiro J."/>
        </authorList>
    </citation>
    <scope>NUCLEOTIDE SEQUENCE</scope>
</reference>